<proteinExistence type="predicted"/>
<reference evidence="1 2" key="1">
    <citation type="submission" date="2020-08" db="EMBL/GenBank/DDBJ databases">
        <title>A Genomic Blueprint of the Chicken Gut Microbiome.</title>
        <authorList>
            <person name="Gilroy R."/>
            <person name="Ravi A."/>
            <person name="Getino M."/>
            <person name="Pursley I."/>
            <person name="Horton D.L."/>
            <person name="Alikhan N.-F."/>
            <person name="Baker D."/>
            <person name="Gharbi K."/>
            <person name="Hall N."/>
            <person name="Watson M."/>
            <person name="Adriaenssens E.M."/>
            <person name="Foster-Nyarko E."/>
            <person name="Jarju S."/>
            <person name="Secka A."/>
            <person name="Antonio M."/>
            <person name="Oren A."/>
            <person name="Chaudhuri R."/>
            <person name="La Ragione R.M."/>
            <person name="Hildebrand F."/>
            <person name="Pallen M.J."/>
        </authorList>
    </citation>
    <scope>NUCLEOTIDE SEQUENCE [LARGE SCALE GENOMIC DNA]</scope>
    <source>
        <strain evidence="1 2">Sa3CUN2</strain>
    </source>
</reference>
<dbReference type="EMBL" id="JACSQW010000004">
    <property type="protein sequence ID" value="MBD7894555.1"/>
    <property type="molecule type" value="Genomic_DNA"/>
</dbReference>
<name>A0ABR8PBA4_9LACO</name>
<accession>A0ABR8PBA4</accession>
<organism evidence="1 2">
    <name type="scientific">Limosilactobacillus avistercoris</name>
    <dbReference type="NCBI Taxonomy" id="2762243"/>
    <lineage>
        <taxon>Bacteria</taxon>
        <taxon>Bacillati</taxon>
        <taxon>Bacillota</taxon>
        <taxon>Bacilli</taxon>
        <taxon>Lactobacillales</taxon>
        <taxon>Lactobacillaceae</taxon>
        <taxon>Limosilactobacillus</taxon>
    </lineage>
</organism>
<dbReference type="InterPro" id="IPR021146">
    <property type="entry name" value="Phage_gp6-like_head-tail"/>
</dbReference>
<keyword evidence="2" id="KW-1185">Reference proteome</keyword>
<evidence type="ECO:0000313" key="1">
    <source>
        <dbReference type="EMBL" id="MBD7894555.1"/>
    </source>
</evidence>
<sequence length="124" mass="13582">MVVIPMATLSIQSEILGDVTTALGIDDQDHLPMIELYIKLACKSVALYTGEDYNNLPDALTGIITEMALAKFAKRGNEGKTQAGEEGLTDQWSEDDLAPYISQLNAYRDNKAQSGRKGWVMSLD</sequence>
<protein>
    <submittedName>
        <fullName evidence="1">Phage head-tail connector protein</fullName>
    </submittedName>
</protein>
<dbReference type="Proteomes" id="UP000616837">
    <property type="component" value="Unassembled WGS sequence"/>
</dbReference>
<comment type="caution">
    <text evidence="1">The sequence shown here is derived from an EMBL/GenBank/DDBJ whole genome shotgun (WGS) entry which is preliminary data.</text>
</comment>
<evidence type="ECO:0000313" key="2">
    <source>
        <dbReference type="Proteomes" id="UP000616837"/>
    </source>
</evidence>
<dbReference type="Pfam" id="PF05135">
    <property type="entry name" value="Phage_connect_1"/>
    <property type="match status" value="1"/>
</dbReference>
<gene>
    <name evidence="1" type="ORF">H9564_02260</name>
</gene>